<proteinExistence type="predicted"/>
<evidence type="ECO:0000256" key="1">
    <source>
        <dbReference type="SAM" id="MobiDB-lite"/>
    </source>
</evidence>
<evidence type="ECO:0000313" key="2">
    <source>
        <dbReference type="EMBL" id="CAG8612615.1"/>
    </source>
</evidence>
<organism evidence="2 3">
    <name type="scientific">Dentiscutata erythropus</name>
    <dbReference type="NCBI Taxonomy" id="1348616"/>
    <lineage>
        <taxon>Eukaryota</taxon>
        <taxon>Fungi</taxon>
        <taxon>Fungi incertae sedis</taxon>
        <taxon>Mucoromycota</taxon>
        <taxon>Glomeromycotina</taxon>
        <taxon>Glomeromycetes</taxon>
        <taxon>Diversisporales</taxon>
        <taxon>Gigasporaceae</taxon>
        <taxon>Dentiscutata</taxon>
    </lineage>
</organism>
<sequence>MHYDKDTKLDDENGKLDDDKDSKSNDKDAKSDDDKDAKLDDKKNHDNNNIKKILLGYLREFPQDKFNGSLKDNNLLDQMIKSSTELSNTQKAEYQKIRTSINNIYKDEEHDHYFVDPDDLEYIAIFLDTSKLFWRQDNDPDSQISQAISN</sequence>
<comment type="caution">
    <text evidence="2">The sequence shown here is derived from an EMBL/GenBank/DDBJ whole genome shotgun (WGS) entry which is preliminary data.</text>
</comment>
<name>A0A9N9CUJ2_9GLOM</name>
<accession>A0A9N9CUJ2</accession>
<feature type="region of interest" description="Disordered" evidence="1">
    <location>
        <begin position="1"/>
        <end position="46"/>
    </location>
</feature>
<dbReference type="AlphaFoldDB" id="A0A9N9CUJ2"/>
<dbReference type="Proteomes" id="UP000789405">
    <property type="component" value="Unassembled WGS sequence"/>
</dbReference>
<protein>
    <submittedName>
        <fullName evidence="2">15989_t:CDS:1</fullName>
    </submittedName>
</protein>
<gene>
    <name evidence="2" type="ORF">DERYTH_LOCUS8219</name>
</gene>
<evidence type="ECO:0000313" key="3">
    <source>
        <dbReference type="Proteomes" id="UP000789405"/>
    </source>
</evidence>
<reference evidence="2" key="1">
    <citation type="submission" date="2021-06" db="EMBL/GenBank/DDBJ databases">
        <authorList>
            <person name="Kallberg Y."/>
            <person name="Tangrot J."/>
            <person name="Rosling A."/>
        </authorList>
    </citation>
    <scope>NUCLEOTIDE SEQUENCE</scope>
    <source>
        <strain evidence="2">MA453B</strain>
    </source>
</reference>
<dbReference type="EMBL" id="CAJVPY010004189">
    <property type="protein sequence ID" value="CAG8612615.1"/>
    <property type="molecule type" value="Genomic_DNA"/>
</dbReference>
<keyword evidence="3" id="KW-1185">Reference proteome</keyword>